<dbReference type="RefSeq" id="WP_168553691.1">
    <property type="nucleotide sequence ID" value="NZ_JAAWWL010000003.1"/>
</dbReference>
<name>A0ABX1GWV8_9FLAO</name>
<proteinExistence type="predicted"/>
<evidence type="ECO:0000313" key="1">
    <source>
        <dbReference type="EMBL" id="NKI33476.1"/>
    </source>
</evidence>
<sequence length="161" mass="18583">MSVALVSCNISESREDYFTRLTGLEIQEPIDLTGESENYLFNGDGHTSLIFRTSEKQIKRWISNAPPWSLSEWKRGIVDFEIGLHTNFEISHGNISVTTVNDSTFYSGSEKMISILTDKDNYYSYEERCCSERYNDLRFHNGTLLIINPNSKTVYLSIWDN</sequence>
<evidence type="ECO:0000313" key="2">
    <source>
        <dbReference type="Proteomes" id="UP000718451"/>
    </source>
</evidence>
<gene>
    <name evidence="1" type="ORF">HCU67_16115</name>
</gene>
<dbReference type="Proteomes" id="UP000718451">
    <property type="component" value="Unassembled WGS sequence"/>
</dbReference>
<protein>
    <submittedName>
        <fullName evidence="1">Uncharacterized protein</fullName>
    </submittedName>
</protein>
<keyword evidence="2" id="KW-1185">Reference proteome</keyword>
<organism evidence="1 2">
    <name type="scientific">Croceivirga thetidis</name>
    <dbReference type="NCBI Taxonomy" id="2721623"/>
    <lineage>
        <taxon>Bacteria</taxon>
        <taxon>Pseudomonadati</taxon>
        <taxon>Bacteroidota</taxon>
        <taxon>Flavobacteriia</taxon>
        <taxon>Flavobacteriales</taxon>
        <taxon>Flavobacteriaceae</taxon>
        <taxon>Croceivirga</taxon>
    </lineage>
</organism>
<accession>A0ABX1GWV8</accession>
<reference evidence="1 2" key="1">
    <citation type="submission" date="2020-04" db="EMBL/GenBank/DDBJ databases">
        <authorList>
            <person name="Yoon J."/>
        </authorList>
    </citation>
    <scope>NUCLEOTIDE SEQUENCE [LARGE SCALE GENOMIC DNA]</scope>
    <source>
        <strain evidence="1 2">DJ-13</strain>
    </source>
</reference>
<comment type="caution">
    <text evidence="1">The sequence shown here is derived from an EMBL/GenBank/DDBJ whole genome shotgun (WGS) entry which is preliminary data.</text>
</comment>
<dbReference type="EMBL" id="JAAWWL010000003">
    <property type="protein sequence ID" value="NKI33476.1"/>
    <property type="molecule type" value="Genomic_DNA"/>
</dbReference>